<dbReference type="Pfam" id="PF07992">
    <property type="entry name" value="Pyr_redox_2"/>
    <property type="match status" value="1"/>
</dbReference>
<dbReference type="SUPFAM" id="SSF51905">
    <property type="entry name" value="FAD/NAD(P)-binding domain"/>
    <property type="match status" value="2"/>
</dbReference>
<evidence type="ECO:0000256" key="4">
    <source>
        <dbReference type="ARBA" id="ARBA00023002"/>
    </source>
</evidence>
<accession>A0ABU2C888</accession>
<dbReference type="Pfam" id="PF14759">
    <property type="entry name" value="Reductase_C"/>
    <property type="match status" value="1"/>
</dbReference>
<dbReference type="PANTHER" id="PTHR43557">
    <property type="entry name" value="APOPTOSIS-INDUCING FACTOR 1"/>
    <property type="match status" value="1"/>
</dbReference>
<dbReference type="InterPro" id="IPR023753">
    <property type="entry name" value="FAD/NAD-binding_dom"/>
</dbReference>
<gene>
    <name evidence="7" type="ORF">J2X19_002229</name>
</gene>
<dbReference type="InterPro" id="IPR050446">
    <property type="entry name" value="FAD-oxidoreductase/Apoptosis"/>
</dbReference>
<dbReference type="PRINTS" id="PR00368">
    <property type="entry name" value="FADPNR"/>
</dbReference>
<evidence type="ECO:0000259" key="6">
    <source>
        <dbReference type="Pfam" id="PF14759"/>
    </source>
</evidence>
<dbReference type="PANTHER" id="PTHR43557:SF2">
    <property type="entry name" value="RIESKE DOMAIN-CONTAINING PROTEIN-RELATED"/>
    <property type="match status" value="1"/>
</dbReference>
<keyword evidence="4 7" id="KW-0560">Oxidoreductase</keyword>
<evidence type="ECO:0000313" key="7">
    <source>
        <dbReference type="EMBL" id="MDR7377550.1"/>
    </source>
</evidence>
<evidence type="ECO:0000256" key="2">
    <source>
        <dbReference type="ARBA" id="ARBA00022630"/>
    </source>
</evidence>
<proteinExistence type="predicted"/>
<feature type="domain" description="FAD/NAD(P)-binding" evidence="5">
    <location>
        <begin position="15"/>
        <end position="310"/>
    </location>
</feature>
<dbReference type="EMBL" id="JAVDXT010000002">
    <property type="protein sequence ID" value="MDR7377550.1"/>
    <property type="molecule type" value="Genomic_DNA"/>
</dbReference>
<dbReference type="Gene3D" id="3.30.390.30">
    <property type="match status" value="1"/>
</dbReference>
<keyword evidence="7" id="KW-0223">Dioxygenase</keyword>
<comment type="caution">
    <text evidence="7">The sequence shown here is derived from an EMBL/GenBank/DDBJ whole genome shotgun (WGS) entry which is preliminary data.</text>
</comment>
<dbReference type="RefSeq" id="WP_310373190.1">
    <property type="nucleotide sequence ID" value="NZ_JAVDXT010000002.1"/>
</dbReference>
<reference evidence="7 8" key="1">
    <citation type="submission" date="2023-07" db="EMBL/GenBank/DDBJ databases">
        <title>Sorghum-associated microbial communities from plants grown in Nebraska, USA.</title>
        <authorList>
            <person name="Schachtman D."/>
        </authorList>
    </citation>
    <scope>NUCLEOTIDE SEQUENCE [LARGE SCALE GENOMIC DNA]</scope>
    <source>
        <strain evidence="7 8">BE313</strain>
    </source>
</reference>
<sequence>MQTPDSKSTTPSAAMVIVGAGHCGGRAAHALRNAGWQGAIHLVGDEAHAPYERPPLSKDLLTGDKTADACALLSPDAMADLQITRHVARVTGIDASARLVTLSDGQQLPYQSLLLATGGKVRTLSIPGGDLPEVLTLRNLGDAAALSSRLGAGQRLLVVGGGFIGLEVAASARKLGCEVTVVEGAPRLMGRAVPEPVAERALALHRERGVRVLLGVNPISISRTANSMSMALSDGSRIEADTVLAGIGIVPDLSLAQSAGLAVARGVLVNAQLQTSQPGIFAAGDLAEFPSVLSGQLVRQETWHNAETQAAIAAHNMLGGTEAYASQPWFWSDQYDHQLQVMGEPALAAHSATRMLDDGGLVIFYLDAANRLVGACGWGQSSRVAKELKLARTLVERRITAAPDVLVDPATKLKALLSHDR</sequence>
<dbReference type="GO" id="GO:0051213">
    <property type="term" value="F:dioxygenase activity"/>
    <property type="evidence" value="ECO:0007669"/>
    <property type="project" value="UniProtKB-KW"/>
</dbReference>
<evidence type="ECO:0000259" key="5">
    <source>
        <dbReference type="Pfam" id="PF07992"/>
    </source>
</evidence>
<name>A0ABU2C888_9BURK</name>
<dbReference type="PRINTS" id="PR00411">
    <property type="entry name" value="PNDRDTASEI"/>
</dbReference>
<comment type="cofactor">
    <cofactor evidence="1">
        <name>FAD</name>
        <dbReference type="ChEBI" id="CHEBI:57692"/>
    </cofactor>
</comment>
<dbReference type="InterPro" id="IPR036188">
    <property type="entry name" value="FAD/NAD-bd_sf"/>
</dbReference>
<dbReference type="SUPFAM" id="SSF55424">
    <property type="entry name" value="FAD/NAD-linked reductases, dimerisation (C-terminal) domain"/>
    <property type="match status" value="1"/>
</dbReference>
<feature type="domain" description="Reductase C-terminal" evidence="6">
    <location>
        <begin position="329"/>
        <end position="417"/>
    </location>
</feature>
<keyword evidence="3" id="KW-0274">FAD</keyword>
<evidence type="ECO:0000313" key="8">
    <source>
        <dbReference type="Proteomes" id="UP001180487"/>
    </source>
</evidence>
<keyword evidence="2" id="KW-0285">Flavoprotein</keyword>
<evidence type="ECO:0000256" key="3">
    <source>
        <dbReference type="ARBA" id="ARBA00022827"/>
    </source>
</evidence>
<dbReference type="GO" id="GO:0008860">
    <property type="term" value="F:ferredoxin-NAD+ reductase activity"/>
    <property type="evidence" value="ECO:0007669"/>
    <property type="project" value="UniProtKB-EC"/>
</dbReference>
<dbReference type="InterPro" id="IPR028202">
    <property type="entry name" value="Reductase_C"/>
</dbReference>
<dbReference type="Gene3D" id="3.50.50.60">
    <property type="entry name" value="FAD/NAD(P)-binding domain"/>
    <property type="match status" value="2"/>
</dbReference>
<protein>
    <submittedName>
        <fullName evidence="7">3-phenylpropionate/trans-cinnamate dioxygenase ferredoxin reductase subunit</fullName>
        <ecNumber evidence="7">1.18.1.3</ecNumber>
    </submittedName>
</protein>
<evidence type="ECO:0000256" key="1">
    <source>
        <dbReference type="ARBA" id="ARBA00001974"/>
    </source>
</evidence>
<organism evidence="7 8">
    <name type="scientific">Rhodoferax ferrireducens</name>
    <dbReference type="NCBI Taxonomy" id="192843"/>
    <lineage>
        <taxon>Bacteria</taxon>
        <taxon>Pseudomonadati</taxon>
        <taxon>Pseudomonadota</taxon>
        <taxon>Betaproteobacteria</taxon>
        <taxon>Burkholderiales</taxon>
        <taxon>Comamonadaceae</taxon>
        <taxon>Rhodoferax</taxon>
    </lineage>
</organism>
<dbReference type="EC" id="1.18.1.3" evidence="7"/>
<dbReference type="InterPro" id="IPR016156">
    <property type="entry name" value="FAD/NAD-linked_Rdtase_dimer_sf"/>
</dbReference>
<dbReference type="Proteomes" id="UP001180487">
    <property type="component" value="Unassembled WGS sequence"/>
</dbReference>
<keyword evidence="8" id="KW-1185">Reference proteome</keyword>